<comment type="caution">
    <text evidence="1">The sequence shown here is derived from an EMBL/GenBank/DDBJ whole genome shotgun (WGS) entry which is preliminary data.</text>
</comment>
<evidence type="ECO:0000313" key="1">
    <source>
        <dbReference type="EMBL" id="KAK0415902.1"/>
    </source>
</evidence>
<dbReference type="AlphaFoldDB" id="A0AA39I3P7"/>
<protein>
    <submittedName>
        <fullName evidence="1">Uncharacterized protein</fullName>
    </submittedName>
</protein>
<name>A0AA39I3P7_9BILA</name>
<reference evidence="1" key="1">
    <citation type="submission" date="2023-06" db="EMBL/GenBank/DDBJ databases">
        <title>Genomic analysis of the entomopathogenic nematode Steinernema hermaphroditum.</title>
        <authorList>
            <person name="Schwarz E.M."/>
            <person name="Heppert J.K."/>
            <person name="Baniya A."/>
            <person name="Schwartz H.T."/>
            <person name="Tan C.-H."/>
            <person name="Antoshechkin I."/>
            <person name="Sternberg P.W."/>
            <person name="Goodrich-Blair H."/>
            <person name="Dillman A.R."/>
        </authorList>
    </citation>
    <scope>NUCLEOTIDE SEQUENCE</scope>
    <source>
        <strain evidence="1">PS9179</strain>
        <tissue evidence="1">Whole animal</tissue>
    </source>
</reference>
<dbReference type="EMBL" id="JAUCMV010000002">
    <property type="protein sequence ID" value="KAK0415902.1"/>
    <property type="molecule type" value="Genomic_DNA"/>
</dbReference>
<proteinExistence type="predicted"/>
<keyword evidence="2" id="KW-1185">Reference proteome</keyword>
<organism evidence="1 2">
    <name type="scientific">Steinernema hermaphroditum</name>
    <dbReference type="NCBI Taxonomy" id="289476"/>
    <lineage>
        <taxon>Eukaryota</taxon>
        <taxon>Metazoa</taxon>
        <taxon>Ecdysozoa</taxon>
        <taxon>Nematoda</taxon>
        <taxon>Chromadorea</taxon>
        <taxon>Rhabditida</taxon>
        <taxon>Tylenchina</taxon>
        <taxon>Panagrolaimomorpha</taxon>
        <taxon>Strongyloidoidea</taxon>
        <taxon>Steinernematidae</taxon>
        <taxon>Steinernema</taxon>
    </lineage>
</organism>
<accession>A0AA39I3P7</accession>
<dbReference type="Proteomes" id="UP001175271">
    <property type="component" value="Unassembled WGS sequence"/>
</dbReference>
<sequence length="119" mass="13040">MSVRDVSRDQEFFERGLSSGHSCRHLGAAGVETVELWRSVLNPTVPPHSPALPPERISAIPGSAAALMDEQFVGSPVLFQQLITARRCAQAQRLIAIIPVGFLPVIDHIHLPLHYLSRS</sequence>
<gene>
    <name evidence="1" type="ORF">QR680_012184</name>
</gene>
<evidence type="ECO:0000313" key="2">
    <source>
        <dbReference type="Proteomes" id="UP001175271"/>
    </source>
</evidence>